<dbReference type="InterPro" id="IPR007781">
    <property type="entry name" value="NAGLU"/>
</dbReference>
<dbReference type="Pfam" id="PF12972">
    <property type="entry name" value="NAGLU_C"/>
    <property type="match status" value="1"/>
</dbReference>
<dbReference type="InterPro" id="IPR024732">
    <property type="entry name" value="NAGLU_C"/>
</dbReference>
<comment type="caution">
    <text evidence="5">The sequence shown here is derived from an EMBL/GenBank/DDBJ whole genome shotgun (WGS) entry which is preliminary data.</text>
</comment>
<reference evidence="5" key="1">
    <citation type="journal article" date="2014" name="Int. J. Syst. Evol. Microbiol.">
        <title>Complete genome sequence of Corynebacterium casei LMG S-19264T (=DSM 44701T), isolated from a smear-ripened cheese.</title>
        <authorList>
            <consortium name="US DOE Joint Genome Institute (JGI-PGF)"/>
            <person name="Walter F."/>
            <person name="Albersmeier A."/>
            <person name="Kalinowski J."/>
            <person name="Ruckert C."/>
        </authorList>
    </citation>
    <scope>NUCLEOTIDE SEQUENCE</scope>
    <source>
        <strain evidence="5">CGMCC 1.15447</strain>
    </source>
</reference>
<gene>
    <name evidence="5" type="ORF">GCM10011507_26110</name>
</gene>
<dbReference type="PANTHER" id="PTHR12872:SF1">
    <property type="entry name" value="ALPHA-N-ACETYLGLUCOSAMINIDASE"/>
    <property type="match status" value="1"/>
</dbReference>
<keyword evidence="6" id="KW-1185">Reference proteome</keyword>
<name>A0A916W769_9BACT</name>
<dbReference type="Gene3D" id="3.30.379.10">
    <property type="entry name" value="Chitobiase/beta-hexosaminidase domain 2-like"/>
    <property type="match status" value="1"/>
</dbReference>
<reference evidence="5" key="2">
    <citation type="submission" date="2020-09" db="EMBL/GenBank/DDBJ databases">
        <authorList>
            <person name="Sun Q."/>
            <person name="Zhou Y."/>
        </authorList>
    </citation>
    <scope>NUCLEOTIDE SEQUENCE</scope>
    <source>
        <strain evidence="5">CGMCC 1.15447</strain>
    </source>
</reference>
<dbReference type="InterPro" id="IPR029018">
    <property type="entry name" value="Hex-like_dom2"/>
</dbReference>
<evidence type="ECO:0000313" key="6">
    <source>
        <dbReference type="Proteomes" id="UP000648801"/>
    </source>
</evidence>
<feature type="domain" description="Alpha-N-acetylglucosaminidase C-terminal" evidence="4">
    <location>
        <begin position="415"/>
        <end position="684"/>
    </location>
</feature>
<keyword evidence="1" id="KW-0378">Hydrolase</keyword>
<dbReference type="PANTHER" id="PTHR12872">
    <property type="entry name" value="ALPHA-N-ACETYLGLUCOSAMINIDASE"/>
    <property type="match status" value="1"/>
</dbReference>
<dbReference type="Gene3D" id="1.20.120.670">
    <property type="entry name" value="N-acetyl-b-d-glucoasminidase"/>
    <property type="match status" value="1"/>
</dbReference>
<dbReference type="Gene3D" id="3.20.20.80">
    <property type="entry name" value="Glycosidases"/>
    <property type="match status" value="1"/>
</dbReference>
<protein>
    <submittedName>
        <fullName evidence="5">Alpha-N-acetylglucosaminidase</fullName>
    </submittedName>
</protein>
<dbReference type="AlphaFoldDB" id="A0A916W769"/>
<dbReference type="GO" id="GO:0016787">
    <property type="term" value="F:hydrolase activity"/>
    <property type="evidence" value="ECO:0007669"/>
    <property type="project" value="UniProtKB-KW"/>
</dbReference>
<dbReference type="InterPro" id="IPR024240">
    <property type="entry name" value="NAGLU_N"/>
</dbReference>
<dbReference type="Pfam" id="PF12971">
    <property type="entry name" value="NAGLU_N"/>
    <property type="match status" value="1"/>
</dbReference>
<evidence type="ECO:0000259" key="4">
    <source>
        <dbReference type="Pfam" id="PF12972"/>
    </source>
</evidence>
<dbReference type="InterPro" id="IPR024733">
    <property type="entry name" value="NAGLU_tim-barrel"/>
</dbReference>
<feature type="domain" description="Alpha-N-acetylglucosaminidase N-terminal" evidence="3">
    <location>
        <begin position="2"/>
        <end position="72"/>
    </location>
</feature>
<dbReference type="EMBL" id="BMJB01000001">
    <property type="protein sequence ID" value="GGA73274.1"/>
    <property type="molecule type" value="Genomic_DNA"/>
</dbReference>
<feature type="domain" description="Alpha-N-acetylglucosaminidase tim-barrel" evidence="2">
    <location>
        <begin position="87"/>
        <end position="406"/>
    </location>
</feature>
<evidence type="ECO:0000259" key="2">
    <source>
        <dbReference type="Pfam" id="PF05089"/>
    </source>
</evidence>
<dbReference type="GO" id="GO:0005975">
    <property type="term" value="P:carbohydrate metabolic process"/>
    <property type="evidence" value="ECO:0007669"/>
    <property type="project" value="UniProtKB-ARBA"/>
</dbReference>
<evidence type="ECO:0000256" key="1">
    <source>
        <dbReference type="ARBA" id="ARBA00022801"/>
    </source>
</evidence>
<sequence>MPQLASQFELILSPRADGHDYFRITGTTGHIRVEGATTPTLLYGVNWYLKYVAHLQVSTNGLQLGLPGLRLPAPPQTIEKSALYRLRYALNENVDGYSAPYWDQRRWQREIDVLAMSGTNAILIERGTDLVLYQTFRDAGYSDEAIRRWITQPAHQNWQLMGNMCCFDETVTMELMKKRAHSAKNLIDELRSLGITPVLPGYYGVVPADFATLHPGAHIITQGEWNGFTRPGWLDPRDPEFDKLASSFYRHQHELYGDTSIYDMEVFQEGGNAGNVPVSEAAKCVQQALERAHPGALWMLMAWQRNPTPELLAALDTSHLLIADIMQGRVPFNDRDTTFRGAPWLFGGLWEFGGRTTMGAPLYDYAVRFPEMAQRKGSHIAGTALFTEGLDTNPFAFDLYTEMAWHATPVNLQHWTDGYALRRYGEGDLHARRAWQILLKTAYSYRADGNMHHGERDASQDSLFNAEPSLTAMRAASPAPDVLRYNPADLAPALTELLEVSPKLRGTETYRYDLVDVARQVMANEARIMLPQIKSAYDTKDKKAFSRLTSEWLRRMQLQNDLLRTNQYFLLGRWLSYVPAWASSPAELDRLNYDARSILTTWGERKASEQGGLHEYGNKDWAGLTNDYYMPRWKMYFNSLATSLDTGKPPKPIDWYAFGDRWNHGRKHFSAMPSGDSYAAALAIARELHLAPEQVAASAQLR</sequence>
<accession>A0A916W769</accession>
<evidence type="ECO:0000313" key="5">
    <source>
        <dbReference type="EMBL" id="GGA73274.1"/>
    </source>
</evidence>
<dbReference type="Proteomes" id="UP000648801">
    <property type="component" value="Unassembled WGS sequence"/>
</dbReference>
<evidence type="ECO:0000259" key="3">
    <source>
        <dbReference type="Pfam" id="PF12971"/>
    </source>
</evidence>
<proteinExistence type="predicted"/>
<organism evidence="5 6">
    <name type="scientific">Edaphobacter acidisoli</name>
    <dbReference type="NCBI Taxonomy" id="2040573"/>
    <lineage>
        <taxon>Bacteria</taxon>
        <taxon>Pseudomonadati</taxon>
        <taxon>Acidobacteriota</taxon>
        <taxon>Terriglobia</taxon>
        <taxon>Terriglobales</taxon>
        <taxon>Acidobacteriaceae</taxon>
        <taxon>Edaphobacter</taxon>
    </lineage>
</organism>
<dbReference type="Pfam" id="PF05089">
    <property type="entry name" value="NAGLU"/>
    <property type="match status" value="1"/>
</dbReference>